<gene>
    <name evidence="1" type="ORF">Amon02_000254800</name>
</gene>
<accession>A0ACB5SXW0</accession>
<organism evidence="1 2">
    <name type="scientific">Ambrosiozyma monospora</name>
    <name type="common">Yeast</name>
    <name type="synonym">Endomycopsis monosporus</name>
    <dbReference type="NCBI Taxonomy" id="43982"/>
    <lineage>
        <taxon>Eukaryota</taxon>
        <taxon>Fungi</taxon>
        <taxon>Dikarya</taxon>
        <taxon>Ascomycota</taxon>
        <taxon>Saccharomycotina</taxon>
        <taxon>Pichiomycetes</taxon>
        <taxon>Pichiales</taxon>
        <taxon>Pichiaceae</taxon>
        <taxon>Ambrosiozyma</taxon>
    </lineage>
</organism>
<evidence type="ECO:0000313" key="2">
    <source>
        <dbReference type="Proteomes" id="UP001165064"/>
    </source>
</evidence>
<sequence length="328" mass="35137">MKLKPSSFHHNNNSNSSKENLDMLLQDKLISSREEFEEKSNYLVNIYERSQALELAKLVNNEEMKIPDDTPAPGSEDYEKAQKLAVELTLLRVGRRTLISSIIAFTGGVTSFANGGAAGFAELLDGYDSDDVLKLIEDSDQADNAKAKAKAKAKSDVANSNADSSNTANTTAAATTSTTDIKEEKDVTMSNSNSNTNTPTKSKSKSTTTTTSSETEADKDNIATLKQLKKEQFAERKTQAKLYLYKKLISNICDLPVEEIDQELLNGIESRLMEGASSGSADSAGGEADCGAGGDNRVDVDVNVDVKGEKEKGGIESNVGVCAVTPLA</sequence>
<evidence type="ECO:0000313" key="1">
    <source>
        <dbReference type="EMBL" id="GME76320.1"/>
    </source>
</evidence>
<keyword evidence="2" id="KW-1185">Reference proteome</keyword>
<proteinExistence type="predicted"/>
<dbReference type="EMBL" id="BSXS01001485">
    <property type="protein sequence ID" value="GME76320.1"/>
    <property type="molecule type" value="Genomic_DNA"/>
</dbReference>
<dbReference type="Proteomes" id="UP001165064">
    <property type="component" value="Unassembled WGS sequence"/>
</dbReference>
<reference evidence="1" key="1">
    <citation type="submission" date="2023-04" db="EMBL/GenBank/DDBJ databases">
        <title>Ambrosiozyma monospora NBRC 10751.</title>
        <authorList>
            <person name="Ichikawa N."/>
            <person name="Sato H."/>
            <person name="Tonouchi N."/>
        </authorList>
    </citation>
    <scope>NUCLEOTIDE SEQUENCE</scope>
    <source>
        <strain evidence="1">NBRC 10751</strain>
    </source>
</reference>
<comment type="caution">
    <text evidence="1">The sequence shown here is derived from an EMBL/GenBank/DDBJ whole genome shotgun (WGS) entry which is preliminary data.</text>
</comment>
<protein>
    <submittedName>
        <fullName evidence="1">Unnamed protein product</fullName>
    </submittedName>
</protein>
<name>A0ACB5SXW0_AMBMO</name>